<accession>A0A0G2EA80</accession>
<reference evidence="2 3" key="1">
    <citation type="submission" date="2015-05" db="EMBL/GenBank/DDBJ databases">
        <title>Distinctive expansion of gene families associated with plant cell wall degradation and secondary metabolism in the genomes of grapevine trunk pathogens.</title>
        <authorList>
            <person name="Lawrence D.P."/>
            <person name="Travadon R."/>
            <person name="Rolshausen P.E."/>
            <person name="Baumgartner K."/>
        </authorList>
    </citation>
    <scope>NUCLEOTIDE SEQUENCE [LARGE SCALE GENOMIC DNA]</scope>
    <source>
        <strain evidence="2">UCRPC4</strain>
    </source>
</reference>
<feature type="region of interest" description="Disordered" evidence="1">
    <location>
        <begin position="1"/>
        <end position="31"/>
    </location>
</feature>
<feature type="compositionally biased region" description="Polar residues" evidence="1">
    <location>
        <begin position="947"/>
        <end position="960"/>
    </location>
</feature>
<feature type="compositionally biased region" description="Polar residues" evidence="1">
    <location>
        <begin position="1220"/>
        <end position="1229"/>
    </location>
</feature>
<feature type="compositionally biased region" description="Low complexity" evidence="1">
    <location>
        <begin position="984"/>
        <end position="996"/>
    </location>
</feature>
<feature type="region of interest" description="Disordered" evidence="1">
    <location>
        <begin position="536"/>
        <end position="1241"/>
    </location>
</feature>
<feature type="compositionally biased region" description="Polar residues" evidence="1">
    <location>
        <begin position="124"/>
        <end position="133"/>
    </location>
</feature>
<feature type="region of interest" description="Disordered" evidence="1">
    <location>
        <begin position="44"/>
        <end position="369"/>
    </location>
</feature>
<feature type="compositionally biased region" description="Polar residues" evidence="1">
    <location>
        <begin position="1197"/>
        <end position="1211"/>
    </location>
</feature>
<sequence>MGVRPTSPPANASPTTVKAPALSKIPETNGLSGAELSNVQQEVIDASNAPVKRKKKKKFVAASVEGSHLASGHTGGKPTGVAVDASEQEGAEDLAAQPKPDQGPVIENASKPKKKSKSPAPAATDQQPTTISAESDIGPSETSIREKRTQRAAGVLNKQPSVVREDWDGEQAAETQDPDISPPASPIVLPQSKKEAYAPNTTRQLDDTRLTSQTPPTLTTTMPSPEIGMDKPSPKFLEPNENHNAQRPPSVSPSRSRSARFSANLASDLAAEGRHEPPPRSVSPAKSVLKHHSPASQSRSPVDRVPGEWRLSSQTPSEASDTTSLASVDGVTGGRRKKHAHFSVDAEPEVVGSSSGDSSSHKTYHGLGTIPADEDMEAVFQPRPALPSFGSIRGKKDANARPSATNVAPAAEPSSSPSSASSSFSNMATMDTSVSSNHAIGALVAQDATRKQISKSPPVSDPNAPLPPVVTSVEGTGYLSDTDTSGSEDDVDMFAQSSRPPEPSIMAAAPIASSPLSPVIELPEPKTVATDSHFATTEPVPGEMVPREPVPQISVHPATPGTDVEDKWLVYRVPGGFPNFDAPDYNDKVPRTEEGPGHADTQTISAQELPASSPSDLGISEPKPPEAAFAQNSTAPPVGSLADALKQQSQVEDDSESEGESSIYSDAAEDFSDLEGDGFGSINAIVESPLPPSPPTRIVTPPDSPTAHRARKEPVEGWKTTQAHWSQVAEKQRQSSDKLGSPDSPQEASEPTKSKPRKKKTAPAKPIVVAGEQSVVAATQRPAKRPPQPASTGSGLNQGQASTMRKSMRAHQQSPADGPSLRGPGRGTGMKSSMRSPPPSSETPATSLPPVQAKGTLQKKNIPYTTPKATTSKKPLQRTASNDSDSSSSFKRRRRTMSTDGRYTMRRSMRSADDRPQSPAAPAGRGVRSMSPPQNRRPMSSGGPMTMRTTLRGSIDTSALSLRDKQKAPPGFGGFGKSSAKNRPLTTVPTPSPTVTNRFKSRFGNDSDDESPVMARQYASRFADSSDEESESLRPVRGIPRKTDEGDSTDLEDSSDNETNKRSKVKIASPKALETEEQTSTTSPLRRSGSGRDLGTSVLITTASPSQKKKGLFGRFRSKKVKEDSGIRKRLAESPARRDTHLERTQAELERARSPSASSPQHGKLQRRMGPNRVMSSGPLTSDSWPLPPKLPEENRPSTSDGLGTKMQTNGMRPELDRQPTGSTLNSEGGTVVGRSGRKKKFPLLRKAFGLSD</sequence>
<dbReference type="OrthoDB" id="5423926at2759"/>
<dbReference type="AlphaFoldDB" id="A0A0G2EA80"/>
<protein>
    <submittedName>
        <fullName evidence="2">Uncharacterized protein</fullName>
    </submittedName>
</protein>
<feature type="compositionally biased region" description="Polar residues" evidence="1">
    <location>
        <begin position="600"/>
        <end position="615"/>
    </location>
</feature>
<feature type="compositionally biased region" description="Low complexity" evidence="1">
    <location>
        <begin position="878"/>
        <end position="889"/>
    </location>
</feature>
<feature type="compositionally biased region" description="Low complexity" evidence="1">
    <location>
        <begin position="245"/>
        <end position="267"/>
    </location>
</feature>
<feature type="compositionally biased region" description="Basic and acidic residues" evidence="1">
    <location>
        <begin position="228"/>
        <end position="241"/>
    </location>
</feature>
<feature type="region of interest" description="Disordered" evidence="1">
    <location>
        <begin position="447"/>
        <end position="506"/>
    </location>
</feature>
<feature type="compositionally biased region" description="Acidic residues" evidence="1">
    <location>
        <begin position="667"/>
        <end position="676"/>
    </location>
</feature>
<feature type="compositionally biased region" description="Polar residues" evidence="1">
    <location>
        <begin position="863"/>
        <end position="874"/>
    </location>
</feature>
<feature type="compositionally biased region" description="Acidic residues" evidence="1">
    <location>
        <begin position="1046"/>
        <end position="1056"/>
    </location>
</feature>
<evidence type="ECO:0000256" key="1">
    <source>
        <dbReference type="SAM" id="MobiDB-lite"/>
    </source>
</evidence>
<feature type="compositionally biased region" description="Polar residues" evidence="1">
    <location>
        <begin position="790"/>
        <end position="815"/>
    </location>
</feature>
<feature type="compositionally biased region" description="Basic and acidic residues" evidence="1">
    <location>
        <begin position="585"/>
        <end position="597"/>
    </location>
</feature>
<feature type="compositionally biased region" description="Low complexity" evidence="1">
    <location>
        <begin position="210"/>
        <end position="225"/>
    </location>
</feature>
<feature type="compositionally biased region" description="Low complexity" evidence="1">
    <location>
        <begin position="408"/>
        <end position="425"/>
    </location>
</feature>
<comment type="caution">
    <text evidence="2">The sequence shown here is derived from an EMBL/GenBank/DDBJ whole genome shotgun (WGS) entry which is preliminary data.</text>
</comment>
<feature type="region of interest" description="Disordered" evidence="1">
    <location>
        <begin position="382"/>
        <end position="426"/>
    </location>
</feature>
<proteinExistence type="predicted"/>
<evidence type="ECO:0000313" key="2">
    <source>
        <dbReference type="EMBL" id="KKY19241.1"/>
    </source>
</evidence>
<keyword evidence="3" id="KW-1185">Reference proteome</keyword>
<dbReference type="EMBL" id="LCWF01000109">
    <property type="protein sequence ID" value="KKY19241.1"/>
    <property type="molecule type" value="Genomic_DNA"/>
</dbReference>
<feature type="compositionally biased region" description="Polar residues" evidence="1">
    <location>
        <begin position="311"/>
        <end position="326"/>
    </location>
</feature>
<feature type="compositionally biased region" description="Polar residues" evidence="1">
    <location>
        <begin position="1174"/>
        <end position="1184"/>
    </location>
</feature>
<name>A0A0G2EA80_PHACM</name>
<organism evidence="2 3">
    <name type="scientific">Phaeomoniella chlamydospora</name>
    <name type="common">Phaeoacremonium chlamydosporum</name>
    <dbReference type="NCBI Taxonomy" id="158046"/>
    <lineage>
        <taxon>Eukaryota</taxon>
        <taxon>Fungi</taxon>
        <taxon>Dikarya</taxon>
        <taxon>Ascomycota</taxon>
        <taxon>Pezizomycotina</taxon>
        <taxon>Eurotiomycetes</taxon>
        <taxon>Chaetothyriomycetidae</taxon>
        <taxon>Phaeomoniellales</taxon>
        <taxon>Phaeomoniellaceae</taxon>
        <taxon>Phaeomoniella</taxon>
    </lineage>
</organism>
<dbReference type="Proteomes" id="UP000053317">
    <property type="component" value="Unassembled WGS sequence"/>
</dbReference>
<feature type="compositionally biased region" description="Basic residues" evidence="1">
    <location>
        <begin position="1107"/>
        <end position="1120"/>
    </location>
</feature>
<evidence type="ECO:0000313" key="3">
    <source>
        <dbReference type="Proteomes" id="UP000053317"/>
    </source>
</evidence>
<reference evidence="2 3" key="2">
    <citation type="submission" date="2015-05" db="EMBL/GenBank/DDBJ databases">
        <authorList>
            <person name="Morales-Cruz A."/>
            <person name="Amrine K.C."/>
            <person name="Cantu D."/>
        </authorList>
    </citation>
    <scope>NUCLEOTIDE SEQUENCE [LARGE SCALE GENOMIC DNA]</scope>
    <source>
        <strain evidence="2">UCRPC4</strain>
    </source>
</reference>
<gene>
    <name evidence="2" type="ORF">UCRPC4_g04615</name>
</gene>
<feature type="compositionally biased region" description="Basic and acidic residues" evidence="1">
    <location>
        <begin position="1121"/>
        <end position="1153"/>
    </location>
</feature>